<dbReference type="PROSITE" id="PS50110">
    <property type="entry name" value="RESPONSE_REGULATORY"/>
    <property type="match status" value="1"/>
</dbReference>
<dbReference type="Gene3D" id="1.20.120.160">
    <property type="entry name" value="HPT domain"/>
    <property type="match status" value="1"/>
</dbReference>
<comment type="subcellular location">
    <subcellularLocation>
        <location evidence="2">Cell membrane</location>
        <topology evidence="2">Multi-pass membrane protein</topology>
    </subcellularLocation>
</comment>
<evidence type="ECO:0000256" key="13">
    <source>
        <dbReference type="PROSITE-ProRule" id="PRU00169"/>
    </source>
</evidence>
<dbReference type="InterPro" id="IPR005467">
    <property type="entry name" value="His_kinase_dom"/>
</dbReference>
<feature type="modified residue" description="4-aspartylphosphate" evidence="13">
    <location>
        <position position="766"/>
    </location>
</feature>
<evidence type="ECO:0000313" key="19">
    <source>
        <dbReference type="EMBL" id="MBD8526029.1"/>
    </source>
</evidence>
<organism evidence="19 20">
    <name type="scientific">Pseudomarimonas arenosa</name>
    <dbReference type="NCBI Taxonomy" id="2774145"/>
    <lineage>
        <taxon>Bacteria</taxon>
        <taxon>Pseudomonadati</taxon>
        <taxon>Pseudomonadota</taxon>
        <taxon>Gammaproteobacteria</taxon>
        <taxon>Lysobacterales</taxon>
        <taxon>Lysobacteraceae</taxon>
        <taxon>Pseudomarimonas</taxon>
    </lineage>
</organism>
<dbReference type="SUPFAM" id="SSF55874">
    <property type="entry name" value="ATPase domain of HSP90 chaperone/DNA topoisomerase II/histidine kinase"/>
    <property type="match status" value="1"/>
</dbReference>
<dbReference type="Gene3D" id="3.30.565.10">
    <property type="entry name" value="Histidine kinase-like ATPase, C-terminal domain"/>
    <property type="match status" value="1"/>
</dbReference>
<feature type="domain" description="Histidine kinase" evidence="15">
    <location>
        <begin position="338"/>
        <end position="559"/>
    </location>
</feature>
<dbReference type="InterPro" id="IPR000014">
    <property type="entry name" value="PAS"/>
</dbReference>
<dbReference type="CDD" id="cd17546">
    <property type="entry name" value="REC_hyHK_CKI1_RcsC-like"/>
    <property type="match status" value="1"/>
</dbReference>
<evidence type="ECO:0000256" key="6">
    <source>
        <dbReference type="ARBA" id="ARBA00022692"/>
    </source>
</evidence>
<evidence type="ECO:0000256" key="2">
    <source>
        <dbReference type="ARBA" id="ARBA00004651"/>
    </source>
</evidence>
<dbReference type="Pfam" id="PF00512">
    <property type="entry name" value="HisKA"/>
    <property type="match status" value="1"/>
</dbReference>
<dbReference type="PROSITE" id="PS50112">
    <property type="entry name" value="PAS"/>
    <property type="match status" value="1"/>
</dbReference>
<dbReference type="PROSITE" id="PS50109">
    <property type="entry name" value="HIS_KIN"/>
    <property type="match status" value="1"/>
</dbReference>
<dbReference type="GO" id="GO:0005886">
    <property type="term" value="C:plasma membrane"/>
    <property type="evidence" value="ECO:0007669"/>
    <property type="project" value="UniProtKB-SubCell"/>
</dbReference>
<feature type="transmembrane region" description="Helical" evidence="14">
    <location>
        <begin position="75"/>
        <end position="95"/>
    </location>
</feature>
<dbReference type="InterPro" id="IPR036641">
    <property type="entry name" value="HPT_dom_sf"/>
</dbReference>
<dbReference type="EMBL" id="JACYTR010000016">
    <property type="protein sequence ID" value="MBD8526029.1"/>
    <property type="molecule type" value="Genomic_DNA"/>
</dbReference>
<keyword evidence="11 14" id="KW-0472">Membrane</keyword>
<name>A0AAW3ZLI8_9GAMM</name>
<dbReference type="NCBIfam" id="TIGR00229">
    <property type="entry name" value="sensory_box"/>
    <property type="match status" value="1"/>
</dbReference>
<dbReference type="InterPro" id="IPR035965">
    <property type="entry name" value="PAS-like_dom_sf"/>
</dbReference>
<dbReference type="Pfam" id="PF13188">
    <property type="entry name" value="PAS_8"/>
    <property type="match status" value="1"/>
</dbReference>
<dbReference type="Gene3D" id="3.30.450.20">
    <property type="entry name" value="PAS domain"/>
    <property type="match status" value="1"/>
</dbReference>
<dbReference type="RefSeq" id="WP_192029451.1">
    <property type="nucleotide sequence ID" value="NZ_JACYTR010000016.1"/>
</dbReference>
<dbReference type="SMART" id="SM00448">
    <property type="entry name" value="REC"/>
    <property type="match status" value="1"/>
</dbReference>
<evidence type="ECO:0000259" key="16">
    <source>
        <dbReference type="PROSITE" id="PS50110"/>
    </source>
</evidence>
<evidence type="ECO:0000256" key="7">
    <source>
        <dbReference type="ARBA" id="ARBA00022741"/>
    </source>
</evidence>
<gene>
    <name evidence="19" type="ORF">IFO71_09760</name>
</gene>
<dbReference type="CDD" id="cd16922">
    <property type="entry name" value="HATPase_EvgS-ArcB-TorS-like"/>
    <property type="match status" value="1"/>
</dbReference>
<evidence type="ECO:0000256" key="8">
    <source>
        <dbReference type="ARBA" id="ARBA00022840"/>
    </source>
</evidence>
<dbReference type="InterPro" id="IPR004358">
    <property type="entry name" value="Sig_transdc_His_kin-like_C"/>
</dbReference>
<dbReference type="Proteomes" id="UP000613768">
    <property type="component" value="Unassembled WGS sequence"/>
</dbReference>
<dbReference type="Pfam" id="PF02518">
    <property type="entry name" value="HATPase_c"/>
    <property type="match status" value="1"/>
</dbReference>
<dbReference type="InterPro" id="IPR008207">
    <property type="entry name" value="Sig_transdc_His_kin_Hpt_dom"/>
</dbReference>
<evidence type="ECO:0000259" key="15">
    <source>
        <dbReference type="PROSITE" id="PS50109"/>
    </source>
</evidence>
<dbReference type="InterPro" id="IPR003594">
    <property type="entry name" value="HATPase_dom"/>
</dbReference>
<dbReference type="GO" id="GO:0000155">
    <property type="term" value="F:phosphorelay sensor kinase activity"/>
    <property type="evidence" value="ECO:0007669"/>
    <property type="project" value="InterPro"/>
</dbReference>
<dbReference type="CDD" id="cd00082">
    <property type="entry name" value="HisKA"/>
    <property type="match status" value="1"/>
</dbReference>
<feature type="transmembrane region" description="Helical" evidence="14">
    <location>
        <begin position="166"/>
        <end position="188"/>
    </location>
</feature>
<dbReference type="InterPro" id="IPR001789">
    <property type="entry name" value="Sig_transdc_resp-reg_receiver"/>
</dbReference>
<feature type="transmembrane region" description="Helical" evidence="14">
    <location>
        <begin position="125"/>
        <end position="146"/>
    </location>
</feature>
<dbReference type="SUPFAM" id="SSF55785">
    <property type="entry name" value="PYP-like sensor domain (PAS domain)"/>
    <property type="match status" value="1"/>
</dbReference>
<feature type="transmembrane region" description="Helical" evidence="14">
    <location>
        <begin position="21"/>
        <end position="41"/>
    </location>
</feature>
<protein>
    <recommendedName>
        <fullName evidence="3">histidine kinase</fullName>
        <ecNumber evidence="3">2.7.13.3</ecNumber>
    </recommendedName>
</protein>
<evidence type="ECO:0000256" key="4">
    <source>
        <dbReference type="ARBA" id="ARBA00022475"/>
    </source>
</evidence>
<dbReference type="InterPro" id="IPR003661">
    <property type="entry name" value="HisK_dim/P_dom"/>
</dbReference>
<feature type="transmembrane region" description="Helical" evidence="14">
    <location>
        <begin position="47"/>
        <end position="68"/>
    </location>
</feature>
<dbReference type="CDD" id="cd00088">
    <property type="entry name" value="HPT"/>
    <property type="match status" value="1"/>
</dbReference>
<evidence type="ECO:0000256" key="1">
    <source>
        <dbReference type="ARBA" id="ARBA00000085"/>
    </source>
</evidence>
<dbReference type="Gene3D" id="1.10.287.130">
    <property type="match status" value="1"/>
</dbReference>
<dbReference type="Pfam" id="PF01627">
    <property type="entry name" value="Hpt"/>
    <property type="match status" value="1"/>
</dbReference>
<feature type="domain" description="PAS" evidence="17">
    <location>
        <begin position="190"/>
        <end position="230"/>
    </location>
</feature>
<feature type="modified residue" description="Phosphohistidine" evidence="12">
    <location>
        <position position="922"/>
    </location>
</feature>
<feature type="domain" description="HPt" evidence="18">
    <location>
        <begin position="883"/>
        <end position="983"/>
    </location>
</feature>
<evidence type="ECO:0000313" key="20">
    <source>
        <dbReference type="Proteomes" id="UP000613768"/>
    </source>
</evidence>
<dbReference type="Gene3D" id="3.40.50.2300">
    <property type="match status" value="1"/>
</dbReference>
<feature type="domain" description="Response regulatory" evidence="16">
    <location>
        <begin position="713"/>
        <end position="833"/>
    </location>
</feature>
<keyword evidence="9 14" id="KW-1133">Transmembrane helix</keyword>
<dbReference type="SUPFAM" id="SSF47226">
    <property type="entry name" value="Histidine-containing phosphotransfer domain, HPT domain"/>
    <property type="match status" value="1"/>
</dbReference>
<evidence type="ECO:0000256" key="9">
    <source>
        <dbReference type="ARBA" id="ARBA00022989"/>
    </source>
</evidence>
<dbReference type="FunFam" id="3.30.565.10:FF:000010">
    <property type="entry name" value="Sensor histidine kinase RcsC"/>
    <property type="match status" value="1"/>
</dbReference>
<evidence type="ECO:0000256" key="12">
    <source>
        <dbReference type="PROSITE-ProRule" id="PRU00110"/>
    </source>
</evidence>
<dbReference type="PANTHER" id="PTHR45339:SF1">
    <property type="entry name" value="HYBRID SIGNAL TRANSDUCTION HISTIDINE KINASE J"/>
    <property type="match status" value="1"/>
</dbReference>
<keyword evidence="6 14" id="KW-0812">Transmembrane</keyword>
<keyword evidence="10" id="KW-0902">Two-component regulatory system</keyword>
<proteinExistence type="predicted"/>
<keyword evidence="8" id="KW-0067">ATP-binding</keyword>
<evidence type="ECO:0000256" key="14">
    <source>
        <dbReference type="SAM" id="Phobius"/>
    </source>
</evidence>
<dbReference type="InterPro" id="IPR036097">
    <property type="entry name" value="HisK_dim/P_sf"/>
</dbReference>
<evidence type="ECO:0000259" key="17">
    <source>
        <dbReference type="PROSITE" id="PS50112"/>
    </source>
</evidence>
<reference evidence="19 20" key="1">
    <citation type="submission" date="2020-09" db="EMBL/GenBank/DDBJ databases">
        <title>Pseudoxanthomonas sp. CAU 1598 isolated from sand of Yaerae Beach.</title>
        <authorList>
            <person name="Kim W."/>
        </authorList>
    </citation>
    <scope>NUCLEOTIDE SEQUENCE [LARGE SCALE GENOMIC DNA]</scope>
    <source>
        <strain evidence="19 20">CAU 1598</strain>
    </source>
</reference>
<dbReference type="PROSITE" id="PS50894">
    <property type="entry name" value="HPT"/>
    <property type="match status" value="1"/>
</dbReference>
<comment type="caution">
    <text evidence="19">The sequence shown here is derived from an EMBL/GenBank/DDBJ whole genome shotgun (WGS) entry which is preliminary data.</text>
</comment>
<dbReference type="InterPro" id="IPR036890">
    <property type="entry name" value="HATPase_C_sf"/>
</dbReference>
<keyword evidence="7" id="KW-0547">Nucleotide-binding</keyword>
<evidence type="ECO:0000259" key="18">
    <source>
        <dbReference type="PROSITE" id="PS50894"/>
    </source>
</evidence>
<keyword evidence="4" id="KW-1003">Cell membrane</keyword>
<dbReference type="SUPFAM" id="SSF52172">
    <property type="entry name" value="CheY-like"/>
    <property type="match status" value="1"/>
</dbReference>
<dbReference type="InterPro" id="IPR011006">
    <property type="entry name" value="CheY-like_superfamily"/>
</dbReference>
<dbReference type="PRINTS" id="PR00344">
    <property type="entry name" value="BCTRLSENSOR"/>
</dbReference>
<dbReference type="Pfam" id="PF00072">
    <property type="entry name" value="Response_reg"/>
    <property type="match status" value="1"/>
</dbReference>
<dbReference type="SMART" id="SM00387">
    <property type="entry name" value="HATPase_c"/>
    <property type="match status" value="1"/>
</dbReference>
<keyword evidence="5 13" id="KW-0597">Phosphoprotein</keyword>
<evidence type="ECO:0000256" key="3">
    <source>
        <dbReference type="ARBA" id="ARBA00012438"/>
    </source>
</evidence>
<dbReference type="EC" id="2.7.13.3" evidence="3"/>
<evidence type="ECO:0000256" key="5">
    <source>
        <dbReference type="ARBA" id="ARBA00022553"/>
    </source>
</evidence>
<dbReference type="PANTHER" id="PTHR45339">
    <property type="entry name" value="HYBRID SIGNAL TRANSDUCTION HISTIDINE KINASE J"/>
    <property type="match status" value="1"/>
</dbReference>
<dbReference type="GO" id="GO:0005524">
    <property type="term" value="F:ATP binding"/>
    <property type="evidence" value="ECO:0007669"/>
    <property type="project" value="UniProtKB-KW"/>
</dbReference>
<dbReference type="AlphaFoldDB" id="A0AAW3ZLI8"/>
<comment type="catalytic activity">
    <reaction evidence="1">
        <text>ATP + protein L-histidine = ADP + protein N-phospho-L-histidine.</text>
        <dbReference type="EC" id="2.7.13.3"/>
    </reaction>
</comment>
<evidence type="ECO:0000256" key="10">
    <source>
        <dbReference type="ARBA" id="ARBA00023012"/>
    </source>
</evidence>
<keyword evidence="20" id="KW-1185">Reference proteome</keyword>
<evidence type="ECO:0000256" key="11">
    <source>
        <dbReference type="ARBA" id="ARBA00023136"/>
    </source>
</evidence>
<sequence length="983" mass="106468">MLMGWRRAQSGETFAAMRIRMLHNVTLLFALMATPAVLISVSRAPSLGWRPFMAAHVGLLLAAWGLVWFSGRIAYLRHVGTLLLISLLASLIGYVELGPAADGKVLLISTAMLAALFLPGRKTWLVWWTVVLAVLALAVASILGWVQFEIDYPAYARNPVVWLNSLWSIALLAGVVVYVAGEMVTGLASNDARLRAMFNSMSEAIVVQDASGAAMQANRAAHQLLGLESQLRLHDASARTSLADSNGRPLALADLPGRQEALLDKPEPGCVLRLQRNDQVLHLRFQSTPMRSVKGGPVNATVTTVQDVTEQVEAQAVTEHALHATEAASRAKSDFLANVSHEIRTPMNAVIGMSHLLMGSTLDARQLGQVRKIRSAAEGLLGVLNDVLDFSKIESGHLQLELSRISLDHIVERVLSVVAPAVNESSLELTVEIEPAFPPALIGDSLRLTQVLVNLLSNAIKFTDQGGVHLALRCESLDDDRCEVQVRCEDTGVGISSDRLQSIFQPFTQADSSITRRFGGTGLGLSICARLIELMGGELQVSSQPGHGSCFSFRLQMARDPQSVESNVAQSLPSHDAVLIAGRARQDDIVQRYLDQIGLTAQRTPAGAKEAAEVVATRHQRPTLWLMNDELEDRGGRSWAEAVADLLQQEPDWYLLLISRSGERLRTHQLSPRLAVLESPVLPSALRRTIETVANASILAPIQASMPDLSKQQLLVVDDNAINREVVGEVLRRAGASVTYAGNGLQAVRSVRASTPATLPSLVLMDLQMPIMDGLQAARCIREHYSAERLPIVALTAHAMDEERERVLACGMQERLTKPVDPELLLQRIAFWLGISATRDATATEGPQAVAKAEAPEASSAPAGLRGLPGLNYAFGLKQVLGNEKLYRQMVGRFVERYAGTAKELLDAGPALRSQDNRRLIHSLKGMAATLGMESIAEQARQLEIDLDRSDSEVALVAGLQGLDQGLALLAAACRQESMPDRA</sequence>
<dbReference type="SMART" id="SM00388">
    <property type="entry name" value="HisKA"/>
    <property type="match status" value="1"/>
</dbReference>
<accession>A0AAW3ZLI8</accession>
<dbReference type="SUPFAM" id="SSF47384">
    <property type="entry name" value="Homodimeric domain of signal transducing histidine kinase"/>
    <property type="match status" value="1"/>
</dbReference>